<evidence type="ECO:0000256" key="1">
    <source>
        <dbReference type="SAM" id="MobiDB-lite"/>
    </source>
</evidence>
<feature type="compositionally biased region" description="Low complexity" evidence="1">
    <location>
        <begin position="283"/>
        <end position="313"/>
    </location>
</feature>
<feature type="compositionally biased region" description="Polar residues" evidence="1">
    <location>
        <begin position="375"/>
        <end position="386"/>
    </location>
</feature>
<dbReference type="GeneID" id="30202361"/>
<feature type="region of interest" description="Disordered" evidence="1">
    <location>
        <begin position="432"/>
        <end position="454"/>
    </location>
</feature>
<protein>
    <submittedName>
        <fullName evidence="2">Uncharacterized protein</fullName>
    </submittedName>
</protein>
<keyword evidence="3" id="KW-1185">Reference proteome</keyword>
<gene>
    <name evidence="2" type="ORF">WICANDRAFT_80742</name>
</gene>
<feature type="compositionally biased region" description="Basic and acidic residues" evidence="1">
    <location>
        <begin position="273"/>
        <end position="282"/>
    </location>
</feature>
<feature type="region of interest" description="Disordered" evidence="1">
    <location>
        <begin position="375"/>
        <end position="404"/>
    </location>
</feature>
<dbReference type="OrthoDB" id="4021219at2759"/>
<accession>A0A1E3NW15</accession>
<dbReference type="EMBL" id="KV454213">
    <property type="protein sequence ID" value="ODQ57399.1"/>
    <property type="molecule type" value="Genomic_DNA"/>
</dbReference>
<feature type="compositionally biased region" description="Basic residues" evidence="1">
    <location>
        <begin position="445"/>
        <end position="454"/>
    </location>
</feature>
<feature type="compositionally biased region" description="Polar residues" evidence="1">
    <location>
        <begin position="314"/>
        <end position="323"/>
    </location>
</feature>
<organism evidence="2 3">
    <name type="scientific">Wickerhamomyces anomalus (strain ATCC 58044 / CBS 1984 / NCYC 433 / NRRL Y-366-8)</name>
    <name type="common">Yeast</name>
    <name type="synonym">Hansenula anomala</name>
    <dbReference type="NCBI Taxonomy" id="683960"/>
    <lineage>
        <taxon>Eukaryota</taxon>
        <taxon>Fungi</taxon>
        <taxon>Dikarya</taxon>
        <taxon>Ascomycota</taxon>
        <taxon>Saccharomycotina</taxon>
        <taxon>Saccharomycetes</taxon>
        <taxon>Phaffomycetales</taxon>
        <taxon>Wickerhamomycetaceae</taxon>
        <taxon>Wickerhamomyces</taxon>
    </lineage>
</organism>
<dbReference type="RefSeq" id="XP_019036606.1">
    <property type="nucleotide sequence ID" value="XM_019185115.1"/>
</dbReference>
<dbReference type="AlphaFoldDB" id="A0A1E3NW15"/>
<proteinExistence type="predicted"/>
<sequence>MESLTVSEYVDPVLSVVGKEEKINPQTIQSLTSNFPSYYSKITSFCSSALKIYKNLLNLEYELNSWEFMTLKASININFNHNFSTTTRNFDIKIAKKVIDRCNFIDDEINKLLNYKLKIINNFISSLTIQEYLSDPGCLLLKIYFKIINLKNSIVEKISISYTKSKLLIISFELKQITDMIEKEENPIVEDNTDFQSTLEGYKDFVTVLINQLDQAVQEKDSDQIQECLEVLNDVEKMYESVRLNFFINEEYAEWEQDNYYIQSNRERELEQELAKERELSRSRSISPSPSSQTSLNEELLSSSTSPPSNSSSKFLNLHSSQELPGHHHLSRRGSISSTTSSVATLNRQPTTISEELPYLLQAFDEAKQLEQELSTYQTPRTPTSSQQQQQQQAMKKLQPIHNQDKRRSNLQTFNIPNVGFNNNLLNSIYGLTPKSSTPSTPSHLNHHHHNEVD</sequence>
<feature type="region of interest" description="Disordered" evidence="1">
    <location>
        <begin position="273"/>
        <end position="349"/>
    </location>
</feature>
<reference evidence="2 3" key="1">
    <citation type="journal article" date="2016" name="Proc. Natl. Acad. Sci. U.S.A.">
        <title>Comparative genomics of biotechnologically important yeasts.</title>
        <authorList>
            <person name="Riley R."/>
            <person name="Haridas S."/>
            <person name="Wolfe K.H."/>
            <person name="Lopes M.R."/>
            <person name="Hittinger C.T."/>
            <person name="Goeker M."/>
            <person name="Salamov A.A."/>
            <person name="Wisecaver J.H."/>
            <person name="Long T.M."/>
            <person name="Calvey C.H."/>
            <person name="Aerts A.L."/>
            <person name="Barry K.W."/>
            <person name="Choi C."/>
            <person name="Clum A."/>
            <person name="Coughlan A.Y."/>
            <person name="Deshpande S."/>
            <person name="Douglass A.P."/>
            <person name="Hanson S.J."/>
            <person name="Klenk H.-P."/>
            <person name="LaButti K.M."/>
            <person name="Lapidus A."/>
            <person name="Lindquist E.A."/>
            <person name="Lipzen A.M."/>
            <person name="Meier-Kolthoff J.P."/>
            <person name="Ohm R.A."/>
            <person name="Otillar R.P."/>
            <person name="Pangilinan J.L."/>
            <person name="Peng Y."/>
            <person name="Rokas A."/>
            <person name="Rosa C.A."/>
            <person name="Scheuner C."/>
            <person name="Sibirny A.A."/>
            <person name="Slot J.C."/>
            <person name="Stielow J.B."/>
            <person name="Sun H."/>
            <person name="Kurtzman C.P."/>
            <person name="Blackwell M."/>
            <person name="Grigoriev I.V."/>
            <person name="Jeffries T.W."/>
        </authorList>
    </citation>
    <scope>NUCLEOTIDE SEQUENCE [LARGE SCALE GENOMIC DNA]</scope>
    <source>
        <strain evidence="3">ATCC 58044 / CBS 1984 / NCYC 433 / NRRL Y-366-8</strain>
    </source>
</reference>
<name>A0A1E3NW15_WICAA</name>
<feature type="compositionally biased region" description="Low complexity" evidence="1">
    <location>
        <begin position="333"/>
        <end position="342"/>
    </location>
</feature>
<evidence type="ECO:0000313" key="2">
    <source>
        <dbReference type="EMBL" id="ODQ57399.1"/>
    </source>
</evidence>
<evidence type="ECO:0000313" key="3">
    <source>
        <dbReference type="Proteomes" id="UP000094112"/>
    </source>
</evidence>
<dbReference type="Proteomes" id="UP000094112">
    <property type="component" value="Unassembled WGS sequence"/>
</dbReference>
<feature type="compositionally biased region" description="Low complexity" evidence="1">
    <location>
        <begin position="433"/>
        <end position="443"/>
    </location>
</feature>